<evidence type="ECO:0000313" key="1">
    <source>
        <dbReference type="EMBL" id="GLF93020.1"/>
    </source>
</evidence>
<gene>
    <name evidence="1" type="ORF">SYYSPA8_02005</name>
</gene>
<dbReference type="EMBL" id="BSBI01000001">
    <property type="protein sequence ID" value="GLF93020.1"/>
    <property type="molecule type" value="Genomic_DNA"/>
</dbReference>
<comment type="caution">
    <text evidence="1">The sequence shown here is derived from an EMBL/GenBank/DDBJ whole genome shotgun (WGS) entry which is preliminary data.</text>
</comment>
<sequence>MALSLRGVRRAVMGVSDAEATAFSRGDTQTWRHLETAVRTAVGGYHAVLDGSRFEDLVPRLDRTPLELRGYAYEGAAMGLTGLDCFLPGPSRLQAYLEGPGSPHLYMAHIGAGEALARLRRRPEPFLRRLTDPALKWLVLDGYGFHEGFFKQRRFVERQRVPAHLSPFARRVFDQGIGRSIWFTSGAHPGRITATIAAFPVHRQGDLWLGTGVACGYVGGVDRATVKALRAAAGRHATRMAVGTAFVAKGRLRAGNPIPDTDLACEVLCGISGRTAARLVDQAFEDLPDTESEPAYDTLQRRLQTSLAVASSATGEGS</sequence>
<dbReference type="Pfam" id="PF08012">
    <property type="entry name" value="DUF1702"/>
    <property type="match status" value="1"/>
</dbReference>
<protein>
    <submittedName>
        <fullName evidence="1">DUF1702 family protein</fullName>
    </submittedName>
</protein>
<organism evidence="1 2">
    <name type="scientific">Streptomyces yaizuensis</name>
    <dbReference type="NCBI Taxonomy" id="2989713"/>
    <lineage>
        <taxon>Bacteria</taxon>
        <taxon>Bacillati</taxon>
        <taxon>Actinomycetota</taxon>
        <taxon>Actinomycetes</taxon>
        <taxon>Kitasatosporales</taxon>
        <taxon>Streptomycetaceae</taxon>
        <taxon>Streptomyces</taxon>
    </lineage>
</organism>
<dbReference type="RefSeq" id="WP_323445130.1">
    <property type="nucleotide sequence ID" value="NZ_BSBI01000001.1"/>
</dbReference>
<dbReference type="InterPro" id="IPR012964">
    <property type="entry name" value="DUF1702"/>
</dbReference>
<name>A0ABQ5NS97_9ACTN</name>
<evidence type="ECO:0000313" key="2">
    <source>
        <dbReference type="Proteomes" id="UP001291653"/>
    </source>
</evidence>
<dbReference type="Proteomes" id="UP001291653">
    <property type="component" value="Unassembled WGS sequence"/>
</dbReference>
<proteinExistence type="predicted"/>
<accession>A0ABQ5NS97</accession>
<reference evidence="1 2" key="1">
    <citation type="submission" date="2022-10" db="EMBL/GenBank/DDBJ databases">
        <title>Draft genome sequence of Streptomyces sp. YSPA8.</title>
        <authorList>
            <person name="Moriuchi R."/>
            <person name="Dohra H."/>
            <person name="Yamamura H."/>
            <person name="Kodani S."/>
        </authorList>
    </citation>
    <scope>NUCLEOTIDE SEQUENCE [LARGE SCALE GENOMIC DNA]</scope>
    <source>
        <strain evidence="1 2">YSPA8</strain>
    </source>
</reference>
<keyword evidence="2" id="KW-1185">Reference proteome</keyword>